<evidence type="ECO:0000259" key="2">
    <source>
        <dbReference type="Pfam" id="PF24656"/>
    </source>
</evidence>
<feature type="region of interest" description="Disordered" evidence="1">
    <location>
        <begin position="487"/>
        <end position="529"/>
    </location>
</feature>
<name>A0A8X7CTV8_9ARAC</name>
<keyword evidence="5" id="KW-1185">Reference proteome</keyword>
<evidence type="ECO:0000313" key="4">
    <source>
        <dbReference type="EMBL" id="GFY77137.1"/>
    </source>
</evidence>
<dbReference type="PANTHER" id="PTHR35249:SF2">
    <property type="entry name" value="DYNEIN REGULATORY COMPLEX SUBUNIT 7"/>
    <property type="match status" value="1"/>
</dbReference>
<dbReference type="PANTHER" id="PTHR35249">
    <property type="entry name" value="DYNEIN REGULATORY COMPLEX SUBUNIT 7"/>
    <property type="match status" value="1"/>
</dbReference>
<dbReference type="Pfam" id="PF24667">
    <property type="entry name" value="MORN_DRC7"/>
    <property type="match status" value="2"/>
</dbReference>
<dbReference type="InterPro" id="IPR056290">
    <property type="entry name" value="CEPT76/DRC7_peptidase-like_dom"/>
</dbReference>
<comment type="caution">
    <text evidence="4">The sequence shown here is derived from an EMBL/GenBank/DDBJ whole genome shotgun (WGS) entry which is preliminary data.</text>
</comment>
<dbReference type="GO" id="GO:0031514">
    <property type="term" value="C:motile cilium"/>
    <property type="evidence" value="ECO:0007669"/>
    <property type="project" value="TreeGrafter"/>
</dbReference>
<evidence type="ECO:0000259" key="3">
    <source>
        <dbReference type="Pfam" id="PF24667"/>
    </source>
</evidence>
<sequence length="1043" mass="123138">MLDMESPDQNVPISYSENNEKEIEILRLADSYQSQFRFLYPRRLIPSLYLENECGVNKLVCTSLCPFKITKTNEMREWKDCANFLADYIQYVPLDIPTQCPKKLVSLDRILKNRKGNSLEMSMVLCSFLLSSDFDAYVVQGYATERVTKKIEKDKPAPEFLLPKKFRIYEKYFDESSKTSSIPKNKYYVNFAKAKEFWIEGKVTEEPEEVKQVAKEREENTDILFGKRVHFWVLIRSYDEGVLNSTFVEASTGETISLDNPEYLGIEFLWNDKNFWSNNQQVGIGCKNLEFEFDDYNKWEAFLPEHNIKGRILGNGTSEIRVPETWLRGIEILEKDVENRFPPEGKSTQYKTAKVEKYNPHTLKDGLVCRLINYDPQNLGNPLKSYSFYSDRIDRLEYRVIDIKKETVTERFGSEREDALKLHEYHLNNDPFFFQTMEFHSYLRNDRLTSRKWTERMIIDKFTDRSDFLCSREVIYQTDSIPERDQQINIDKQVLKTEDENDKITEAKEKDDNEAESTSTSENKEPKKEIIVPASFNSLEPILEDVDFSTWTFQQFLERIDPAERYATSESDSEFEEQKSESEVDENEKRGVEDSTRISKGDREVSDNEYKKKFPVVDDNKSKDDEDEKGGTEDSTLVRKEDREVLDNEDKDQLPIEDENKSEDADDEDEEQGTEDSIQIRRRDHEVLDDEDKNKLSVEDDHKNEDASIIPEQTTNEKDPEREFELEIYDEINFDNLSDEELEVDYEIFLCKIWDEYSKLKSTNLFYIDREFQSRKDMRKKEILAIKKKIMRKRRVNVRFMQRKEAGKPQVRVHKKKADENIEEKQGQHTNALIKRLSLNEKLGISEASQLKEFHYMDLEKDLVDTAKAEMIQKESMKILDKKLKETAETEKLLSDKRILSIQNSYSKDPSIPLENSIRNIWYLFESNAYLIDFHCPEGKSMCRTLIFTKPESGSTEFTYSDYLCRQIIPIYERQRISRPRLYSLLVALIKKESLVLRENTVFENEMKKLLAERREEMEMISSFKERSGWKKAVTEVIQIKQM</sequence>
<dbReference type="EMBL" id="BMAV01022324">
    <property type="protein sequence ID" value="GFY77137.1"/>
    <property type="molecule type" value="Genomic_DNA"/>
</dbReference>
<feature type="domain" description="CEP76/DRC7 peptidase-like" evidence="2">
    <location>
        <begin position="228"/>
        <end position="302"/>
    </location>
</feature>
<feature type="domain" description="Dynein regulatory complex subunit 7 MORN" evidence="3">
    <location>
        <begin position="882"/>
        <end position="1020"/>
    </location>
</feature>
<feature type="domain" description="Dynein regulatory complex subunit 7 MORN" evidence="3">
    <location>
        <begin position="344"/>
        <end position="510"/>
    </location>
</feature>
<dbReference type="InterPro" id="IPR056291">
    <property type="entry name" value="MORN_DRC7"/>
</dbReference>
<feature type="compositionally biased region" description="Basic and acidic residues" evidence="1">
    <location>
        <begin position="493"/>
        <end position="511"/>
    </location>
</feature>
<dbReference type="Pfam" id="PF24656">
    <property type="entry name" value="CEPT76_peptidase"/>
    <property type="match status" value="1"/>
</dbReference>
<dbReference type="AlphaFoldDB" id="A0A8X7CTV8"/>
<evidence type="ECO:0000313" key="5">
    <source>
        <dbReference type="Proteomes" id="UP000886998"/>
    </source>
</evidence>
<organism evidence="4 5">
    <name type="scientific">Trichonephila inaurata madagascariensis</name>
    <dbReference type="NCBI Taxonomy" id="2747483"/>
    <lineage>
        <taxon>Eukaryota</taxon>
        <taxon>Metazoa</taxon>
        <taxon>Ecdysozoa</taxon>
        <taxon>Arthropoda</taxon>
        <taxon>Chelicerata</taxon>
        <taxon>Arachnida</taxon>
        <taxon>Araneae</taxon>
        <taxon>Araneomorphae</taxon>
        <taxon>Entelegynae</taxon>
        <taxon>Araneoidea</taxon>
        <taxon>Nephilidae</taxon>
        <taxon>Trichonephila</taxon>
        <taxon>Trichonephila inaurata</taxon>
    </lineage>
</organism>
<dbReference type="InterPro" id="IPR033551">
    <property type="entry name" value="DRC7/lobo"/>
</dbReference>
<dbReference type="OrthoDB" id="10262874at2759"/>
<proteinExistence type="predicted"/>
<gene>
    <name evidence="4" type="primary">DRC7</name>
    <name evidence="4" type="ORF">TNIN_394741</name>
</gene>
<feature type="compositionally biased region" description="Basic and acidic residues" evidence="1">
    <location>
        <begin position="678"/>
        <end position="706"/>
    </location>
</feature>
<feature type="compositionally biased region" description="Basic and acidic residues" evidence="1">
    <location>
        <begin position="576"/>
        <end position="663"/>
    </location>
</feature>
<feature type="region of interest" description="Disordered" evidence="1">
    <location>
        <begin position="565"/>
        <end position="721"/>
    </location>
</feature>
<dbReference type="Proteomes" id="UP000886998">
    <property type="component" value="Unassembled WGS sequence"/>
</dbReference>
<feature type="compositionally biased region" description="Acidic residues" evidence="1">
    <location>
        <begin position="664"/>
        <end position="674"/>
    </location>
</feature>
<protein>
    <submittedName>
        <fullName evidence="4">Dynein regulatory complex subunit 7</fullName>
    </submittedName>
</protein>
<dbReference type="GO" id="GO:0048870">
    <property type="term" value="P:cell motility"/>
    <property type="evidence" value="ECO:0007669"/>
    <property type="project" value="TreeGrafter"/>
</dbReference>
<reference evidence="4" key="1">
    <citation type="submission" date="2020-08" db="EMBL/GenBank/DDBJ databases">
        <title>Multicomponent nature underlies the extraordinary mechanical properties of spider dragline silk.</title>
        <authorList>
            <person name="Kono N."/>
            <person name="Nakamura H."/>
            <person name="Mori M."/>
            <person name="Yoshida Y."/>
            <person name="Ohtoshi R."/>
            <person name="Malay A.D."/>
            <person name="Moran D.A.P."/>
            <person name="Tomita M."/>
            <person name="Numata K."/>
            <person name="Arakawa K."/>
        </authorList>
    </citation>
    <scope>NUCLEOTIDE SEQUENCE</scope>
</reference>
<evidence type="ECO:0000256" key="1">
    <source>
        <dbReference type="SAM" id="MobiDB-lite"/>
    </source>
</evidence>
<accession>A0A8X7CTV8</accession>